<evidence type="ECO:0000256" key="4">
    <source>
        <dbReference type="ARBA" id="ARBA00023163"/>
    </source>
</evidence>
<dbReference type="Gene3D" id="3.30.450.40">
    <property type="match status" value="1"/>
</dbReference>
<evidence type="ECO:0000256" key="5">
    <source>
        <dbReference type="HAMAP-Rule" id="MF_00081"/>
    </source>
</evidence>
<dbReference type="EMBL" id="NGJS01000011">
    <property type="protein sequence ID" value="RST98308.1"/>
    <property type="molecule type" value="Genomic_DNA"/>
</dbReference>
<accession>A0A429ZX44</accession>
<proteinExistence type="inferred from homology"/>
<gene>
    <name evidence="5" type="primary">hrcA</name>
    <name evidence="8" type="ORF">CBF37_08340</name>
</gene>
<dbReference type="GO" id="GO:0045892">
    <property type="term" value="P:negative regulation of DNA-templated transcription"/>
    <property type="evidence" value="ECO:0007669"/>
    <property type="project" value="UniProtKB-UniRule"/>
</dbReference>
<keyword evidence="2 5" id="KW-0805">Transcription regulation</keyword>
<dbReference type="InterPro" id="IPR002571">
    <property type="entry name" value="HrcA"/>
</dbReference>
<dbReference type="PANTHER" id="PTHR34824:SF1">
    <property type="entry name" value="HEAT-INDUCIBLE TRANSCRIPTION REPRESSOR HRCA"/>
    <property type="match status" value="1"/>
</dbReference>
<dbReference type="InterPro" id="IPR021153">
    <property type="entry name" value="HrcA_C"/>
</dbReference>
<dbReference type="InterPro" id="IPR029016">
    <property type="entry name" value="GAF-like_dom_sf"/>
</dbReference>
<name>A0A429ZX44_9ENTE</name>
<dbReference type="SUPFAM" id="SSF46785">
    <property type="entry name" value="Winged helix' DNA-binding domain"/>
    <property type="match status" value="1"/>
</dbReference>
<keyword evidence="9" id="KW-1185">Reference proteome</keyword>
<evidence type="ECO:0000259" key="7">
    <source>
        <dbReference type="Pfam" id="PF03444"/>
    </source>
</evidence>
<dbReference type="Pfam" id="PF01628">
    <property type="entry name" value="HrcA"/>
    <property type="match status" value="1"/>
</dbReference>
<keyword evidence="3 5" id="KW-0346">Stress response</keyword>
<dbReference type="RefSeq" id="WP_125984287.1">
    <property type="nucleotide sequence ID" value="NZ_NGJS01000011.1"/>
</dbReference>
<dbReference type="InterPro" id="IPR036390">
    <property type="entry name" value="WH_DNA-bd_sf"/>
</dbReference>
<reference evidence="8 9" key="1">
    <citation type="submission" date="2017-05" db="EMBL/GenBank/DDBJ databases">
        <title>Vagococcus spp. assemblies.</title>
        <authorList>
            <person name="Gulvik C.A."/>
        </authorList>
    </citation>
    <scope>NUCLEOTIDE SEQUENCE [LARGE SCALE GENOMIC DNA]</scope>
    <source>
        <strain evidence="8 9">SS1995</strain>
    </source>
</reference>
<dbReference type="InterPro" id="IPR023120">
    <property type="entry name" value="WHTH_transcript_rep_HrcA_IDD"/>
</dbReference>
<protein>
    <recommendedName>
        <fullName evidence="5">Heat-inducible transcription repressor HrcA</fullName>
    </recommendedName>
</protein>
<dbReference type="Proteomes" id="UP000287857">
    <property type="component" value="Unassembled WGS sequence"/>
</dbReference>
<comment type="similarity">
    <text evidence="5">Belongs to the HrcA family.</text>
</comment>
<dbReference type="Gene3D" id="1.10.10.10">
    <property type="entry name" value="Winged helix-like DNA-binding domain superfamily/Winged helix DNA-binding domain"/>
    <property type="match status" value="1"/>
</dbReference>
<dbReference type="Pfam" id="PF03444">
    <property type="entry name" value="WHD_HrcA"/>
    <property type="match status" value="1"/>
</dbReference>
<feature type="domain" description="Winged helix-turn-helix transcription repressor HrcA DNA-binding" evidence="7">
    <location>
        <begin position="1"/>
        <end position="71"/>
    </location>
</feature>
<dbReference type="SUPFAM" id="SSF55781">
    <property type="entry name" value="GAF domain-like"/>
    <property type="match status" value="1"/>
</dbReference>
<dbReference type="Gene3D" id="3.30.390.60">
    <property type="entry name" value="Heat-inducible transcription repressor hrca homolog, domain 3"/>
    <property type="match status" value="1"/>
</dbReference>
<dbReference type="AlphaFoldDB" id="A0A429ZX44"/>
<evidence type="ECO:0000313" key="9">
    <source>
        <dbReference type="Proteomes" id="UP000287857"/>
    </source>
</evidence>
<dbReference type="InterPro" id="IPR036388">
    <property type="entry name" value="WH-like_DNA-bd_sf"/>
</dbReference>
<evidence type="ECO:0000256" key="2">
    <source>
        <dbReference type="ARBA" id="ARBA00023015"/>
    </source>
</evidence>
<comment type="function">
    <text evidence="5">Negative regulator of class I heat shock genes (grpE-dnaK-dnaJ and groELS operons). Prevents heat-shock induction of these operons.</text>
</comment>
<comment type="caution">
    <text evidence="8">The sequence shown here is derived from an EMBL/GenBank/DDBJ whole genome shotgun (WGS) entry which is preliminary data.</text>
</comment>
<evidence type="ECO:0000259" key="6">
    <source>
        <dbReference type="Pfam" id="PF01628"/>
    </source>
</evidence>
<keyword evidence="1 5" id="KW-0678">Repressor</keyword>
<keyword evidence="4 5" id="KW-0804">Transcription</keyword>
<dbReference type="HAMAP" id="MF_00081">
    <property type="entry name" value="HrcA"/>
    <property type="match status" value="1"/>
</dbReference>
<dbReference type="PANTHER" id="PTHR34824">
    <property type="entry name" value="HEAT-INDUCIBLE TRANSCRIPTION REPRESSOR HRCA"/>
    <property type="match status" value="1"/>
</dbReference>
<dbReference type="PIRSF" id="PIRSF005485">
    <property type="entry name" value="HrcA"/>
    <property type="match status" value="1"/>
</dbReference>
<dbReference type="InterPro" id="IPR005104">
    <property type="entry name" value="WHTH_HrcA_DNA-bd"/>
</dbReference>
<sequence>MLSDRQLRIFKLLVDLYTDTKSPIGSNTLKKNGIDASSATIRNELVKLEDLGLIQKVHSSSGRMPSIEGYRYYVDNLLQPSQLAIDEQYEIRQLMNKPFNAADEILSLSAEILSNVTNYTAFSLGPDIKDRTLTDFKLIQLNPYQLIAILITDMRSVESQVFTVPSILSADDLTKMTNLINERLVGRDLVTVYQLLKTEIPLILQRYFANSADMLKLFDTVFAQLFDEEVYVSGGINLLDAISTTEVSQFKSLYSFLNNRDQIVELILPSQRHQVIRIGDELDNFLLKDMSLITTTYTVQSHGSGVIALLGPTAMSYTRLLGLLDTVSQQVSENLEDYYRSVDRT</sequence>
<evidence type="ECO:0000256" key="1">
    <source>
        <dbReference type="ARBA" id="ARBA00022491"/>
    </source>
</evidence>
<organism evidence="8 9">
    <name type="scientific">Vagococcus vulneris</name>
    <dbReference type="NCBI Taxonomy" id="1977869"/>
    <lineage>
        <taxon>Bacteria</taxon>
        <taxon>Bacillati</taxon>
        <taxon>Bacillota</taxon>
        <taxon>Bacilli</taxon>
        <taxon>Lactobacillales</taxon>
        <taxon>Enterococcaceae</taxon>
        <taxon>Vagococcus</taxon>
    </lineage>
</organism>
<dbReference type="OrthoDB" id="9783139at2"/>
<dbReference type="NCBIfam" id="TIGR00331">
    <property type="entry name" value="hrcA"/>
    <property type="match status" value="1"/>
</dbReference>
<evidence type="ECO:0000313" key="8">
    <source>
        <dbReference type="EMBL" id="RST98308.1"/>
    </source>
</evidence>
<dbReference type="GO" id="GO:0003677">
    <property type="term" value="F:DNA binding"/>
    <property type="evidence" value="ECO:0007669"/>
    <property type="project" value="InterPro"/>
</dbReference>
<feature type="domain" description="Heat-inducible transcription repressor HrcA C-terminal" evidence="6">
    <location>
        <begin position="103"/>
        <end position="319"/>
    </location>
</feature>
<evidence type="ECO:0000256" key="3">
    <source>
        <dbReference type="ARBA" id="ARBA00023016"/>
    </source>
</evidence>